<dbReference type="Gene3D" id="3.10.290.60">
    <property type="entry name" value="Ubiquitin-activating enzyme E1, UFD domain"/>
    <property type="match status" value="1"/>
</dbReference>
<dbReference type="UniPathway" id="UPA00143"/>
<comment type="similarity">
    <text evidence="3">Belongs to the ubiquitin-activating E1 family.</text>
</comment>
<dbReference type="Pfam" id="PF10585">
    <property type="entry name" value="UBA_E1_SCCH"/>
    <property type="match status" value="1"/>
</dbReference>
<protein>
    <recommendedName>
        <fullName evidence="5">E1 ubiquitin-activating enzyme</fullName>
        <ecNumber evidence="5">6.2.1.45</ecNumber>
    </recommendedName>
    <alternativeName>
        <fullName evidence="10">Ubiquitin-activating enzyme E1</fullName>
    </alternativeName>
</protein>
<dbReference type="InterPro" id="IPR019572">
    <property type="entry name" value="UBA_E1_SCCH"/>
</dbReference>
<dbReference type="CDD" id="cd01491">
    <property type="entry name" value="Ube1_repeat1"/>
    <property type="match status" value="1"/>
</dbReference>
<dbReference type="AlphaFoldDB" id="A0A814DCR0"/>
<comment type="catalytic activity">
    <reaction evidence="1">
        <text>ATP + ubiquitin + [E1 ubiquitin-activating enzyme]-L-cysteine = AMP + diphosphate + S-ubiquitinyl-[E1 ubiquitin-activating enzyme]-L-cysteine.</text>
        <dbReference type="EC" id="6.2.1.45"/>
    </reaction>
</comment>
<dbReference type="InterPro" id="IPR000594">
    <property type="entry name" value="ThiF_NAD_FAD-bd"/>
</dbReference>
<keyword evidence="16" id="KW-1185">Reference proteome</keyword>
<dbReference type="OrthoDB" id="10252231at2759"/>
<dbReference type="Gene3D" id="1.10.10.2660">
    <property type="entry name" value="Ubiquitin-activating enzyme E1, SCCH domain"/>
    <property type="match status" value="1"/>
</dbReference>
<dbReference type="FunFam" id="3.50.50.80:FF:000001">
    <property type="entry name" value="ubiquitin-like modifier-activating enzyme 1"/>
    <property type="match status" value="1"/>
</dbReference>
<evidence type="ECO:0000259" key="11">
    <source>
        <dbReference type="SMART" id="SM00985"/>
    </source>
</evidence>
<dbReference type="EMBL" id="CAJOBA010003197">
    <property type="protein sequence ID" value="CAF3673723.1"/>
    <property type="molecule type" value="Genomic_DNA"/>
</dbReference>
<dbReference type="Gene3D" id="3.40.50.720">
    <property type="entry name" value="NAD(P)-binding Rossmann-like Domain"/>
    <property type="match status" value="1"/>
</dbReference>
<comment type="pathway">
    <text evidence="2">Protein modification; protein ubiquitination.</text>
</comment>
<organism evidence="13 16">
    <name type="scientific">Didymodactylos carnosus</name>
    <dbReference type="NCBI Taxonomy" id="1234261"/>
    <lineage>
        <taxon>Eukaryota</taxon>
        <taxon>Metazoa</taxon>
        <taxon>Spiralia</taxon>
        <taxon>Gnathifera</taxon>
        <taxon>Rotifera</taxon>
        <taxon>Eurotatoria</taxon>
        <taxon>Bdelloidea</taxon>
        <taxon>Philodinida</taxon>
        <taxon>Philodinidae</taxon>
        <taxon>Didymodactylos</taxon>
    </lineage>
</organism>
<reference evidence="13" key="1">
    <citation type="submission" date="2021-02" db="EMBL/GenBank/DDBJ databases">
        <authorList>
            <person name="Nowell W R."/>
        </authorList>
    </citation>
    <scope>NUCLEOTIDE SEQUENCE</scope>
</reference>
<evidence type="ECO:0000256" key="7">
    <source>
        <dbReference type="ARBA" id="ARBA00022741"/>
    </source>
</evidence>
<evidence type="ECO:0000313" key="13">
    <source>
        <dbReference type="EMBL" id="CAF0954013.1"/>
    </source>
</evidence>
<dbReference type="InterPro" id="IPR045886">
    <property type="entry name" value="ThiF/MoeB/HesA"/>
</dbReference>
<evidence type="ECO:0000256" key="9">
    <source>
        <dbReference type="ARBA" id="ARBA00022840"/>
    </source>
</evidence>
<dbReference type="Proteomes" id="UP000663829">
    <property type="component" value="Unassembled WGS sequence"/>
</dbReference>
<evidence type="ECO:0000256" key="2">
    <source>
        <dbReference type="ARBA" id="ARBA00004906"/>
    </source>
</evidence>
<dbReference type="GO" id="GO:0004839">
    <property type="term" value="F:ubiquitin activating enzyme activity"/>
    <property type="evidence" value="ECO:0007669"/>
    <property type="project" value="UniProtKB-EC"/>
</dbReference>
<dbReference type="InterPro" id="IPR018075">
    <property type="entry name" value="UBQ-activ_enz_E1"/>
</dbReference>
<name>A0A814DCR0_9BILA</name>
<evidence type="ECO:0000313" key="16">
    <source>
        <dbReference type="Proteomes" id="UP000663829"/>
    </source>
</evidence>
<dbReference type="InterPro" id="IPR000011">
    <property type="entry name" value="UBQ/SUMO-activ_enz_E1-like"/>
</dbReference>
<dbReference type="FunFam" id="3.40.50.720:FF:000015">
    <property type="entry name" value="Ubiquitin-activating enzyme E1 1"/>
    <property type="match status" value="1"/>
</dbReference>
<dbReference type="EMBL" id="CAJOBC010002359">
    <property type="protein sequence ID" value="CAF3729322.1"/>
    <property type="molecule type" value="Genomic_DNA"/>
</dbReference>
<dbReference type="Proteomes" id="UP000682733">
    <property type="component" value="Unassembled WGS sequence"/>
</dbReference>
<keyword evidence="7" id="KW-0547">Nucleotide-binding</keyword>
<dbReference type="InterPro" id="IPR018965">
    <property type="entry name" value="Ub-activating_enz_E1_C"/>
</dbReference>
<dbReference type="FunFam" id="3.50.50.80:FF:000002">
    <property type="entry name" value="SUMO-activating enzyme subunit 2"/>
    <property type="match status" value="1"/>
</dbReference>
<comment type="caution">
    <text evidence="13">The sequence shown here is derived from an EMBL/GenBank/DDBJ whole genome shotgun (WGS) entry which is preliminary data.</text>
</comment>
<dbReference type="InterPro" id="IPR042302">
    <property type="entry name" value="E1_FCCH_sf"/>
</dbReference>
<dbReference type="InterPro" id="IPR042449">
    <property type="entry name" value="Ub-E1_IAD_1"/>
</dbReference>
<dbReference type="GO" id="GO:0005524">
    <property type="term" value="F:ATP binding"/>
    <property type="evidence" value="ECO:0007669"/>
    <property type="project" value="UniProtKB-KW"/>
</dbReference>
<evidence type="ECO:0000256" key="5">
    <source>
        <dbReference type="ARBA" id="ARBA00012990"/>
    </source>
</evidence>
<comment type="subunit">
    <text evidence="4">Monomer.</text>
</comment>
<dbReference type="Gene3D" id="3.40.50.12550">
    <property type="entry name" value="Ubiquitin-activating enzyme E1, inactive adenylation domain, subdomain 2"/>
    <property type="match status" value="1"/>
</dbReference>
<evidence type="ECO:0000313" key="12">
    <source>
        <dbReference type="EMBL" id="CAF0891592.1"/>
    </source>
</evidence>
<dbReference type="Gene3D" id="2.40.30.180">
    <property type="entry name" value="Ubiquitin-activating enzyme E1, FCCH domain"/>
    <property type="match status" value="1"/>
</dbReference>
<dbReference type="Gene3D" id="3.50.50.80">
    <property type="entry name" value="Ubiquitin-activating enzyme E1, inactive adenylation domain, subdomain 1"/>
    <property type="match status" value="1"/>
</dbReference>
<feature type="domain" description="Ubiquitin-activating enzyme E1 C-terminal" evidence="11">
    <location>
        <begin position="941"/>
        <end position="1068"/>
    </location>
</feature>
<evidence type="ECO:0000256" key="3">
    <source>
        <dbReference type="ARBA" id="ARBA00005673"/>
    </source>
</evidence>
<keyword evidence="8" id="KW-0833">Ubl conjugation pathway</keyword>
<dbReference type="GO" id="GO:0005737">
    <property type="term" value="C:cytoplasm"/>
    <property type="evidence" value="ECO:0007669"/>
    <property type="project" value="TreeGrafter"/>
</dbReference>
<evidence type="ECO:0000256" key="10">
    <source>
        <dbReference type="ARBA" id="ARBA00030371"/>
    </source>
</evidence>
<gene>
    <name evidence="13" type="ORF">GPM918_LOCUS11399</name>
    <name evidence="12" type="ORF">OVA965_LOCUS9156</name>
    <name evidence="15" type="ORF">SRO942_LOCUS11398</name>
    <name evidence="14" type="ORF">TMI583_LOCUS9152</name>
</gene>
<dbReference type="Pfam" id="PF16191">
    <property type="entry name" value="E1_4HB"/>
    <property type="match status" value="1"/>
</dbReference>
<evidence type="ECO:0000256" key="8">
    <source>
        <dbReference type="ARBA" id="ARBA00022786"/>
    </source>
</evidence>
<dbReference type="Pfam" id="PF16190">
    <property type="entry name" value="E1_FCCH"/>
    <property type="match status" value="1"/>
</dbReference>
<keyword evidence="6" id="KW-0436">Ligase</keyword>
<dbReference type="Pfam" id="PF09358">
    <property type="entry name" value="E1_UFD"/>
    <property type="match status" value="1"/>
</dbReference>
<dbReference type="FunFam" id="3.10.290.60:FF:000001">
    <property type="entry name" value="Ubiquitin-activating enzyme E1 2"/>
    <property type="match status" value="1"/>
</dbReference>
<dbReference type="InterPro" id="IPR032420">
    <property type="entry name" value="E1_4HB"/>
</dbReference>
<dbReference type="PANTHER" id="PTHR10953:SF4">
    <property type="entry name" value="UBIQUITIN-ACTIVATING ENZYME E1 C-TERMINAL DOMAIN-CONTAINING PROTEIN"/>
    <property type="match status" value="1"/>
</dbReference>
<dbReference type="Proteomes" id="UP000681722">
    <property type="component" value="Unassembled WGS sequence"/>
</dbReference>
<dbReference type="SMART" id="SM00985">
    <property type="entry name" value="UBA_e1_C"/>
    <property type="match status" value="1"/>
</dbReference>
<dbReference type="FunFam" id="1.10.10.2660:FF:000001">
    <property type="entry name" value="Ubiquitin-activating enzyme E1 1"/>
    <property type="match status" value="1"/>
</dbReference>
<dbReference type="GO" id="GO:0016925">
    <property type="term" value="P:protein sumoylation"/>
    <property type="evidence" value="ECO:0007669"/>
    <property type="project" value="TreeGrafter"/>
</dbReference>
<dbReference type="PRINTS" id="PR01849">
    <property type="entry name" value="UBIQUITINACT"/>
</dbReference>
<evidence type="ECO:0000313" key="15">
    <source>
        <dbReference type="EMBL" id="CAF3729322.1"/>
    </source>
</evidence>
<evidence type="ECO:0000256" key="6">
    <source>
        <dbReference type="ARBA" id="ARBA00022598"/>
    </source>
</evidence>
<dbReference type="SUPFAM" id="SSF69572">
    <property type="entry name" value="Activating enzymes of the ubiquitin-like proteins"/>
    <property type="match status" value="2"/>
</dbReference>
<dbReference type="GO" id="GO:0031510">
    <property type="term" value="C:SUMO activating enzyme complex"/>
    <property type="evidence" value="ECO:0007669"/>
    <property type="project" value="TreeGrafter"/>
</dbReference>
<dbReference type="PANTHER" id="PTHR10953">
    <property type="entry name" value="UBIQUITIN-ACTIVATING ENZYME E1"/>
    <property type="match status" value="1"/>
</dbReference>
<dbReference type="EMBL" id="CAJNOK010003196">
    <property type="protein sequence ID" value="CAF0891592.1"/>
    <property type="molecule type" value="Genomic_DNA"/>
</dbReference>
<dbReference type="InterPro" id="IPR042063">
    <property type="entry name" value="Ubi_acti_E1_SCCH"/>
</dbReference>
<sequence>MVNFDSHYSVIHFYDMFTQNINNMTDYAITTDQVAFIEQPTTPQDIDEGLYSRMLYVMGKEAMHALSGSHVLISGMRGLGVEIAKNIVLGGVKSVTIQDCNKVTHADLSSQYFFTEEDIGKNRAEISQKKLAELNSYVEVTHSSEKLNPQYLESRKINVFVLTEALLDEQKDVGEYCHKHNIKLVICNTKGLFGQIFCDFGENFLVLDTNGENPLMQIVTEISNDNPGVVFLSFDKRHGFEDGSYVTFSGVKGMTEVNGKEFKIGVPSPYTLTIDDTSSFGAYAGGGTVTEVKKPEILQFKSFSQSLTEPDMLICDFAKMYMPGNLHVAFQALCAYKIKYGEPPKPWDDNDAEKFYELAKEINCKTPDKPITDELNKHVMHLFSKTCTGDLCPMQAVIGGIAAQEVMKAVTGKFKPIKQFFYFDAIECLPENIFNPPSTDSTITISPIEAPSIKLANKNSRYYSQAIVFGDEFQQRLGESKYFVVGSGAIGCEMLKNFAMMGIGCQKNGAIYVTDMDSIEKSNLNRQFLFRQWNIGQMKSKVAAEAVKQMNSDVNIHAFIERVASETEHMYDSNFFNQLDGVVNALDNVAARQYIDQRCVYYRKTLVDSGTLGTKASVQVVIPHITESYSSTTDPPDPSIAMCTLKHFPFLIEHSIEWARDYFEGAFTNPIKLAKEYQKNPKEFLDRVQKLTAYQKQDEINTVQRILGPDRPKSFPDCIKWAKEVFQVQFYNTIVQLLFNFPHDQVTSTGDRFWSGNKRCPHEIQFDVENKLHMDFIYTASNLCAAMYSIPQNRDRTQIKNHVATIQLPTFTPKHGVTILDDDEQMKAANENRDHGDDENGTIELPELLQKLPKLEDILDVKLNPVEFEKDDDTNFHIDFITAASNLRAENYEITPAERSKTKQISGRIIPAIATTTAMVTGLVCLEVYKFFQKHKNIESYRNAFVNLSLPFFGLSEPVPPKKSKFLDKEFTLWDRFEVETDMTLEELIEYFKREHKIVITMLATGMTVIYSRHFMKNPDKAQDMHKKISELYATNIKAEIPSHVKALVLDVLCDDLEGNDIEDVPYINYKFR</sequence>
<dbReference type="Pfam" id="PF00899">
    <property type="entry name" value="ThiF"/>
    <property type="match status" value="1"/>
</dbReference>
<evidence type="ECO:0000256" key="4">
    <source>
        <dbReference type="ARBA" id="ARBA00011245"/>
    </source>
</evidence>
<dbReference type="EMBL" id="CAJNOQ010002360">
    <property type="protein sequence ID" value="CAF0954013.1"/>
    <property type="molecule type" value="Genomic_DNA"/>
</dbReference>
<dbReference type="InterPro" id="IPR032418">
    <property type="entry name" value="E1_FCCH"/>
</dbReference>
<dbReference type="GO" id="GO:0019948">
    <property type="term" value="F:SUMO activating enzyme activity"/>
    <property type="evidence" value="ECO:0007669"/>
    <property type="project" value="TreeGrafter"/>
</dbReference>
<dbReference type="InterPro" id="IPR038252">
    <property type="entry name" value="UBA_E1_C_sf"/>
</dbReference>
<dbReference type="Proteomes" id="UP000677228">
    <property type="component" value="Unassembled WGS sequence"/>
</dbReference>
<dbReference type="InterPro" id="IPR035985">
    <property type="entry name" value="Ubiquitin-activating_enz"/>
</dbReference>
<proteinExistence type="inferred from homology"/>
<dbReference type="CDD" id="cd01490">
    <property type="entry name" value="Ube1_repeat2"/>
    <property type="match status" value="1"/>
</dbReference>
<accession>A0A814DCR0</accession>
<keyword evidence="9" id="KW-0067">ATP-binding</keyword>
<evidence type="ECO:0000256" key="1">
    <source>
        <dbReference type="ARBA" id="ARBA00000488"/>
    </source>
</evidence>
<dbReference type="FunFam" id="2.40.30.180:FF:000001">
    <property type="entry name" value="ubiquitin-like modifier-activating enzyme 1"/>
    <property type="match status" value="1"/>
</dbReference>
<dbReference type="NCBIfam" id="TIGR01408">
    <property type="entry name" value="Ube1"/>
    <property type="match status" value="1"/>
</dbReference>
<evidence type="ECO:0000313" key="14">
    <source>
        <dbReference type="EMBL" id="CAF3673723.1"/>
    </source>
</evidence>
<dbReference type="EC" id="6.2.1.45" evidence="5"/>